<reference evidence="3 4" key="1">
    <citation type="submission" date="2020-02" db="EMBL/GenBank/DDBJ databases">
        <title>Streptomyces malaysiensis DSM14702 (JHCC583434, PFL_A843) Genome sequencing and assembly.</title>
        <authorList>
            <person name="Samborskyy M."/>
        </authorList>
    </citation>
    <scope>NUCLEOTIDE SEQUENCE [LARGE SCALE GENOMIC DNA]</scope>
    <source>
        <strain evidence="3 4">DSM 14702</strain>
    </source>
</reference>
<dbReference type="EMBL" id="JAALLH010000001">
    <property type="protein sequence ID" value="NIY68006.1"/>
    <property type="molecule type" value="Genomic_DNA"/>
</dbReference>
<feature type="compositionally biased region" description="Basic and acidic residues" evidence="1">
    <location>
        <begin position="110"/>
        <end position="123"/>
    </location>
</feature>
<feature type="region of interest" description="Disordered" evidence="1">
    <location>
        <begin position="73"/>
        <end position="135"/>
    </location>
</feature>
<organism evidence="3 4">
    <name type="scientific">Streptomyces malaysiensis</name>
    <dbReference type="NCBI Taxonomy" id="92644"/>
    <lineage>
        <taxon>Bacteria</taxon>
        <taxon>Bacillati</taxon>
        <taxon>Actinomycetota</taxon>
        <taxon>Actinomycetes</taxon>
        <taxon>Kitasatosporales</taxon>
        <taxon>Streptomycetaceae</taxon>
        <taxon>Streptomyces</taxon>
        <taxon>Streptomyces violaceusniger group</taxon>
    </lineage>
</organism>
<dbReference type="Gene3D" id="1.10.530.10">
    <property type="match status" value="1"/>
</dbReference>
<comment type="caution">
    <text evidence="3">The sequence shown here is derived from an EMBL/GenBank/DDBJ whole genome shotgun (WGS) entry which is preliminary data.</text>
</comment>
<accession>A0A7X5X9U5</accession>
<dbReference type="InterPro" id="IPR023346">
    <property type="entry name" value="Lysozyme-like_dom_sf"/>
</dbReference>
<sequence>MSPRKIPDVPWRTFRIAAAAVFATLLMAALLVKPAEAQPGATSTPTKRAAHQTTPPRLALDLGHLKVVHALKQQAATQATQPKHTASPARKTSQHPKHTVSSAQKPPTARPEHRTSRSGDRKAAPAPTVAGAKGYARSRLSSAQYTCLDNLIRRESGWNPQATNPTSGAYGLMQALPDSKMASAGSDWRTNPTTQIKWGLSYIQKRYGSPCGAWDFWQANKWY</sequence>
<protein>
    <recommendedName>
        <fullName evidence="2">Transglycosylase SLT domain-containing protein</fullName>
    </recommendedName>
</protein>
<evidence type="ECO:0000313" key="3">
    <source>
        <dbReference type="EMBL" id="NIY68006.1"/>
    </source>
</evidence>
<dbReference type="InterPro" id="IPR008258">
    <property type="entry name" value="Transglycosylase_SLT_dom_1"/>
</dbReference>
<dbReference type="CDD" id="cd00254">
    <property type="entry name" value="LT-like"/>
    <property type="match status" value="1"/>
</dbReference>
<proteinExistence type="predicted"/>
<dbReference type="Proteomes" id="UP000536624">
    <property type="component" value="Unassembled WGS sequence"/>
</dbReference>
<dbReference type="SUPFAM" id="SSF53955">
    <property type="entry name" value="Lysozyme-like"/>
    <property type="match status" value="1"/>
</dbReference>
<name>A0A7X5X9U5_STRMQ</name>
<dbReference type="AlphaFoldDB" id="A0A7X5X9U5"/>
<evidence type="ECO:0000313" key="4">
    <source>
        <dbReference type="Proteomes" id="UP000536624"/>
    </source>
</evidence>
<evidence type="ECO:0000259" key="2">
    <source>
        <dbReference type="Pfam" id="PF01464"/>
    </source>
</evidence>
<dbReference type="RefSeq" id="WP_313905879.1">
    <property type="nucleotide sequence ID" value="NZ_JAALLH010000001.1"/>
</dbReference>
<dbReference type="Pfam" id="PF01464">
    <property type="entry name" value="SLT"/>
    <property type="match status" value="1"/>
</dbReference>
<feature type="domain" description="Transglycosylase SLT" evidence="2">
    <location>
        <begin position="147"/>
        <end position="211"/>
    </location>
</feature>
<evidence type="ECO:0000256" key="1">
    <source>
        <dbReference type="SAM" id="MobiDB-lite"/>
    </source>
</evidence>
<gene>
    <name evidence="3" type="ORF">SMALB_6084</name>
</gene>